<dbReference type="EMBL" id="JAHRIN010000084">
    <property type="protein sequence ID" value="MEQ2190536.1"/>
    <property type="molecule type" value="Genomic_DNA"/>
</dbReference>
<protein>
    <recommendedName>
        <fullName evidence="1">A to I editase domain-containing protein</fullName>
    </recommendedName>
</protein>
<gene>
    <name evidence="2" type="ORF">XENOCAPTIV_029507</name>
</gene>
<evidence type="ECO:0000259" key="1">
    <source>
        <dbReference type="PROSITE" id="PS50141"/>
    </source>
</evidence>
<dbReference type="PROSITE" id="PS50141">
    <property type="entry name" value="A_DEAMIN_EDITASE"/>
    <property type="match status" value="1"/>
</dbReference>
<organism evidence="2 3">
    <name type="scientific">Xenoophorus captivus</name>
    <dbReference type="NCBI Taxonomy" id="1517983"/>
    <lineage>
        <taxon>Eukaryota</taxon>
        <taxon>Metazoa</taxon>
        <taxon>Chordata</taxon>
        <taxon>Craniata</taxon>
        <taxon>Vertebrata</taxon>
        <taxon>Euteleostomi</taxon>
        <taxon>Actinopterygii</taxon>
        <taxon>Neopterygii</taxon>
        <taxon>Teleostei</taxon>
        <taxon>Neoteleostei</taxon>
        <taxon>Acanthomorphata</taxon>
        <taxon>Ovalentaria</taxon>
        <taxon>Atherinomorphae</taxon>
        <taxon>Cyprinodontiformes</taxon>
        <taxon>Goodeidae</taxon>
        <taxon>Xenoophorus</taxon>
    </lineage>
</organism>
<dbReference type="PANTHER" id="PTHR10910">
    <property type="entry name" value="EUKARYOTE SPECIFIC DSRNA BINDING PROTEIN"/>
    <property type="match status" value="1"/>
</dbReference>
<dbReference type="InterPro" id="IPR002466">
    <property type="entry name" value="A_deamin"/>
</dbReference>
<keyword evidence="3" id="KW-1185">Reference proteome</keyword>
<accession>A0ABV0Q4V2</accession>
<reference evidence="2 3" key="1">
    <citation type="submission" date="2021-06" db="EMBL/GenBank/DDBJ databases">
        <authorList>
            <person name="Palmer J.M."/>
        </authorList>
    </citation>
    <scope>NUCLEOTIDE SEQUENCE [LARGE SCALE GENOMIC DNA]</scope>
    <source>
        <strain evidence="2 3">XC_2019</strain>
        <tissue evidence="2">Muscle</tissue>
    </source>
</reference>
<comment type="caution">
    <text evidence="2">The sequence shown here is derived from an EMBL/GenBank/DDBJ whole genome shotgun (WGS) entry which is preliminary data.</text>
</comment>
<name>A0ABV0Q4V2_9TELE</name>
<feature type="domain" description="A to I editase" evidence="1">
    <location>
        <begin position="28"/>
        <end position="142"/>
    </location>
</feature>
<dbReference type="Pfam" id="PF02137">
    <property type="entry name" value="A_deamin"/>
    <property type="match status" value="2"/>
</dbReference>
<evidence type="ECO:0000313" key="2">
    <source>
        <dbReference type="EMBL" id="MEQ2190536.1"/>
    </source>
</evidence>
<dbReference type="PANTHER" id="PTHR10910:SF58">
    <property type="entry name" value="DOUBLE-STRANDED RNA-SPECIFIC EDITASE 1"/>
    <property type="match status" value="1"/>
</dbReference>
<proteinExistence type="predicted"/>
<evidence type="ECO:0000313" key="3">
    <source>
        <dbReference type="Proteomes" id="UP001434883"/>
    </source>
</evidence>
<dbReference type="SMART" id="SM00552">
    <property type="entry name" value="ADEAMc"/>
    <property type="match status" value="1"/>
</dbReference>
<dbReference type="Proteomes" id="UP001434883">
    <property type="component" value="Unassembled WGS sequence"/>
</dbReference>
<sequence>METCDTPVWPCVITLPTGTDVKEAQVICVSTGTKCINGEYMSDRGLALNDCHAEIIARRSLIRYLYTQLEFFLRLVDRDTLYSLRYQGDRHPNRKARGQLRTKIESGEGTIPVRSSNTIQTWDGVLQGERLLTMSCSDKIAR</sequence>